<evidence type="ECO:0000256" key="10">
    <source>
        <dbReference type="ARBA" id="ARBA00023277"/>
    </source>
</evidence>
<dbReference type="Gene3D" id="3.30.540.10">
    <property type="entry name" value="Fructose-1,6-Bisphosphatase, subunit A, domain 1"/>
    <property type="match status" value="1"/>
</dbReference>
<dbReference type="AlphaFoldDB" id="A0AAE0MNZ1"/>
<comment type="similarity">
    <text evidence="4">Belongs to the FBPase class 1 family.</text>
</comment>
<dbReference type="RefSeq" id="XP_062678948.1">
    <property type="nucleotide sequence ID" value="XM_062827394.1"/>
</dbReference>
<dbReference type="InterPro" id="IPR033391">
    <property type="entry name" value="FBPase_N"/>
</dbReference>
<dbReference type="Proteomes" id="UP001278500">
    <property type="component" value="Unassembled WGS sequence"/>
</dbReference>
<protein>
    <recommendedName>
        <fullName evidence="5">fructose-bisphosphatase</fullName>
        <ecNumber evidence="5">3.1.3.11</ecNumber>
    </recommendedName>
</protein>
<evidence type="ECO:0000256" key="1">
    <source>
        <dbReference type="ARBA" id="ARBA00001273"/>
    </source>
</evidence>
<dbReference type="CDD" id="cd00354">
    <property type="entry name" value="FBPase"/>
    <property type="match status" value="1"/>
</dbReference>
<dbReference type="GO" id="GO:0046872">
    <property type="term" value="F:metal ion binding"/>
    <property type="evidence" value="ECO:0007669"/>
    <property type="project" value="UniProtKB-KW"/>
</dbReference>
<comment type="caution">
    <text evidence="13">The sequence shown here is derived from an EMBL/GenBank/DDBJ whole genome shotgun (WGS) entry which is preliminary data.</text>
</comment>
<evidence type="ECO:0000256" key="9">
    <source>
        <dbReference type="ARBA" id="ARBA00022842"/>
    </source>
</evidence>
<dbReference type="InterPro" id="IPR000146">
    <property type="entry name" value="FBPase_class-1"/>
</dbReference>
<reference evidence="13" key="1">
    <citation type="journal article" date="2023" name="Mol. Phylogenet. Evol.">
        <title>Genome-scale phylogeny and comparative genomics of the fungal order Sordariales.</title>
        <authorList>
            <person name="Hensen N."/>
            <person name="Bonometti L."/>
            <person name="Westerberg I."/>
            <person name="Brannstrom I.O."/>
            <person name="Guillou S."/>
            <person name="Cros-Aarteil S."/>
            <person name="Calhoun S."/>
            <person name="Haridas S."/>
            <person name="Kuo A."/>
            <person name="Mondo S."/>
            <person name="Pangilinan J."/>
            <person name="Riley R."/>
            <person name="LaButti K."/>
            <person name="Andreopoulos B."/>
            <person name="Lipzen A."/>
            <person name="Chen C."/>
            <person name="Yan M."/>
            <person name="Daum C."/>
            <person name="Ng V."/>
            <person name="Clum A."/>
            <person name="Steindorff A."/>
            <person name="Ohm R.A."/>
            <person name="Martin F."/>
            <person name="Silar P."/>
            <person name="Natvig D.O."/>
            <person name="Lalanne C."/>
            <person name="Gautier V."/>
            <person name="Ament-Velasquez S.L."/>
            <person name="Kruys A."/>
            <person name="Hutchinson M.I."/>
            <person name="Powell A.J."/>
            <person name="Barry K."/>
            <person name="Miller A.N."/>
            <person name="Grigoriev I.V."/>
            <person name="Debuchy R."/>
            <person name="Gladieux P."/>
            <person name="Hiltunen Thoren M."/>
            <person name="Johannesson H."/>
        </authorList>
    </citation>
    <scope>NUCLEOTIDE SEQUENCE</scope>
    <source>
        <strain evidence="13">CBS 560.94</strain>
    </source>
</reference>
<evidence type="ECO:0000256" key="7">
    <source>
        <dbReference type="ARBA" id="ARBA00022723"/>
    </source>
</evidence>
<evidence type="ECO:0000256" key="5">
    <source>
        <dbReference type="ARBA" id="ARBA00013093"/>
    </source>
</evidence>
<reference evidence="13" key="2">
    <citation type="submission" date="2023-06" db="EMBL/GenBank/DDBJ databases">
        <authorList>
            <consortium name="Lawrence Berkeley National Laboratory"/>
            <person name="Haridas S."/>
            <person name="Hensen N."/>
            <person name="Bonometti L."/>
            <person name="Westerberg I."/>
            <person name="Brannstrom I.O."/>
            <person name="Guillou S."/>
            <person name="Cros-Aarteil S."/>
            <person name="Calhoun S."/>
            <person name="Kuo A."/>
            <person name="Mondo S."/>
            <person name="Pangilinan J."/>
            <person name="Riley R."/>
            <person name="Labutti K."/>
            <person name="Andreopoulos B."/>
            <person name="Lipzen A."/>
            <person name="Chen C."/>
            <person name="Yanf M."/>
            <person name="Daum C."/>
            <person name="Ng V."/>
            <person name="Clum A."/>
            <person name="Steindorff A."/>
            <person name="Ohm R."/>
            <person name="Martin F."/>
            <person name="Silar P."/>
            <person name="Natvig D."/>
            <person name="Lalanne C."/>
            <person name="Gautier V."/>
            <person name="Ament-Velasquez S.L."/>
            <person name="Kruys A."/>
            <person name="Hutchinson M.I."/>
            <person name="Powell A.J."/>
            <person name="Barry K."/>
            <person name="Miller A.N."/>
            <person name="Grigoriev I.V."/>
            <person name="Debuchy R."/>
            <person name="Gladieux P."/>
            <person name="Thoren M.H."/>
            <person name="Johannesson H."/>
        </authorList>
    </citation>
    <scope>NUCLEOTIDE SEQUENCE</scope>
    <source>
        <strain evidence="13">CBS 560.94</strain>
    </source>
</reference>
<dbReference type="GO" id="GO:0005986">
    <property type="term" value="P:sucrose biosynthetic process"/>
    <property type="evidence" value="ECO:0007669"/>
    <property type="project" value="TreeGrafter"/>
</dbReference>
<organism evidence="13 14">
    <name type="scientific">Neurospora tetraspora</name>
    <dbReference type="NCBI Taxonomy" id="94610"/>
    <lineage>
        <taxon>Eukaryota</taxon>
        <taxon>Fungi</taxon>
        <taxon>Dikarya</taxon>
        <taxon>Ascomycota</taxon>
        <taxon>Pezizomycotina</taxon>
        <taxon>Sordariomycetes</taxon>
        <taxon>Sordariomycetidae</taxon>
        <taxon>Sordariales</taxon>
        <taxon>Sordariaceae</taxon>
        <taxon>Neurospora</taxon>
    </lineage>
</organism>
<dbReference type="GO" id="GO:0006002">
    <property type="term" value="P:fructose 6-phosphate metabolic process"/>
    <property type="evidence" value="ECO:0007669"/>
    <property type="project" value="TreeGrafter"/>
</dbReference>
<dbReference type="GO" id="GO:0030388">
    <property type="term" value="P:fructose 1,6-bisphosphate metabolic process"/>
    <property type="evidence" value="ECO:0007669"/>
    <property type="project" value="TreeGrafter"/>
</dbReference>
<evidence type="ECO:0000256" key="2">
    <source>
        <dbReference type="ARBA" id="ARBA00001946"/>
    </source>
</evidence>
<sequence>MTTSHSLKAVAPPATPLTAALTTRLASLLPSSSSNSRDSLRTSVLPSLLTAIAATSTALRAAQHVSLAGSSNSFGDDQLNVDVLAEEAIRLCLAQCPSVVTASSEEDPVEKPVQHTGLPFQVVEAEQDRTHGEVYTVAFDPLDGSSIIAPNWTVGTIFSLWDGTSALGASPREKQIGAVLGVYGPRTTAVVALRFPGEERGVCFEVGLSDSSEAGKGQEWDLIRSSVAYAPPPFKTRYFAPANLRSTNTHAAYAKLVSHYMAENYTLRYCGGLVPDVVHALVKGHGVYLSPVTETSKAKLRRLYELFPLALVVECCGGRAVDPVSGEDILGEKGVEGCDERGGVVCGTAEEVEYAREVLCGQD</sequence>
<keyword evidence="7" id="KW-0479">Metal-binding</keyword>
<dbReference type="PRINTS" id="PR01958">
    <property type="entry name" value="S17BPHPHTASE"/>
</dbReference>
<feature type="domain" description="Fructose-1-6-bisphosphatase class 1 C-terminal" evidence="12">
    <location>
        <begin position="235"/>
        <end position="357"/>
    </location>
</feature>
<dbReference type="EC" id="3.1.3.11" evidence="5"/>
<dbReference type="GO" id="GO:0005737">
    <property type="term" value="C:cytoplasm"/>
    <property type="evidence" value="ECO:0007669"/>
    <property type="project" value="TreeGrafter"/>
</dbReference>
<comment type="catalytic activity">
    <reaction evidence="1">
        <text>beta-D-fructose 1,6-bisphosphate + H2O = beta-D-fructose 6-phosphate + phosphate</text>
        <dbReference type="Rhea" id="RHEA:11064"/>
        <dbReference type="ChEBI" id="CHEBI:15377"/>
        <dbReference type="ChEBI" id="CHEBI:32966"/>
        <dbReference type="ChEBI" id="CHEBI:43474"/>
        <dbReference type="ChEBI" id="CHEBI:57634"/>
        <dbReference type="EC" id="3.1.3.11"/>
    </reaction>
</comment>
<evidence type="ECO:0000259" key="12">
    <source>
        <dbReference type="Pfam" id="PF18913"/>
    </source>
</evidence>
<evidence type="ECO:0000313" key="13">
    <source>
        <dbReference type="EMBL" id="KAK3339588.1"/>
    </source>
</evidence>
<dbReference type="PANTHER" id="PTHR11556">
    <property type="entry name" value="FRUCTOSE-1,6-BISPHOSPHATASE-RELATED"/>
    <property type="match status" value="1"/>
</dbReference>
<dbReference type="PANTHER" id="PTHR11556:SF35">
    <property type="entry name" value="SEDOHEPTULOSE-1,7-BISPHOSPHATASE, CHLOROPLASTIC"/>
    <property type="match status" value="1"/>
</dbReference>
<gene>
    <name evidence="13" type="ORF">B0H65DRAFT_476891</name>
</gene>
<comment type="cofactor">
    <cofactor evidence="2">
        <name>Mg(2+)</name>
        <dbReference type="ChEBI" id="CHEBI:18420"/>
    </cofactor>
</comment>
<dbReference type="Pfam" id="PF00316">
    <property type="entry name" value="FBPase"/>
    <property type="match status" value="1"/>
</dbReference>
<proteinExistence type="inferred from homology"/>
<evidence type="ECO:0000256" key="4">
    <source>
        <dbReference type="ARBA" id="ARBA00010941"/>
    </source>
</evidence>
<name>A0AAE0MNZ1_9PEZI</name>
<dbReference type="PROSITE" id="PS00124">
    <property type="entry name" value="FBPASE"/>
    <property type="match status" value="1"/>
</dbReference>
<dbReference type="Gene3D" id="3.40.190.80">
    <property type="match status" value="1"/>
</dbReference>
<dbReference type="InterPro" id="IPR044015">
    <property type="entry name" value="FBPase_C_dom"/>
</dbReference>
<accession>A0AAE0MNZ1</accession>
<dbReference type="InterPro" id="IPR023079">
    <property type="entry name" value="SBPase"/>
</dbReference>
<comment type="pathway">
    <text evidence="3">Carbohydrate biosynthesis; Calvin cycle.</text>
</comment>
<evidence type="ECO:0000256" key="8">
    <source>
        <dbReference type="ARBA" id="ARBA00022801"/>
    </source>
</evidence>
<keyword evidence="6" id="KW-0963">Cytoplasm</keyword>
<dbReference type="PIRSF" id="PIRSF500210">
    <property type="entry name" value="FBPtase"/>
    <property type="match status" value="1"/>
</dbReference>
<keyword evidence="10" id="KW-0119">Carbohydrate metabolism</keyword>
<dbReference type="GO" id="GO:0006000">
    <property type="term" value="P:fructose metabolic process"/>
    <property type="evidence" value="ECO:0007669"/>
    <property type="project" value="TreeGrafter"/>
</dbReference>
<feature type="domain" description="Fructose-1-6-bisphosphatase class I N-terminal" evidence="11">
    <location>
        <begin position="35"/>
        <end position="193"/>
    </location>
</feature>
<dbReference type="InterPro" id="IPR028343">
    <property type="entry name" value="FBPtase"/>
</dbReference>
<dbReference type="InterPro" id="IPR020548">
    <property type="entry name" value="Fructose_bisphosphatase_AS"/>
</dbReference>
<evidence type="ECO:0000259" key="11">
    <source>
        <dbReference type="Pfam" id="PF00316"/>
    </source>
</evidence>
<dbReference type="Pfam" id="PF18913">
    <property type="entry name" value="FBPase_C"/>
    <property type="match status" value="1"/>
</dbReference>
<keyword evidence="8" id="KW-0378">Hydrolase</keyword>
<dbReference type="PIRSF" id="PIRSF000904">
    <property type="entry name" value="FBPtase_SBPase"/>
    <property type="match status" value="1"/>
</dbReference>
<dbReference type="EMBL" id="JAUEPP010000007">
    <property type="protein sequence ID" value="KAK3339588.1"/>
    <property type="molecule type" value="Genomic_DNA"/>
</dbReference>
<dbReference type="GO" id="GO:0006094">
    <property type="term" value="P:gluconeogenesis"/>
    <property type="evidence" value="ECO:0007669"/>
    <property type="project" value="TreeGrafter"/>
</dbReference>
<keyword evidence="9" id="KW-0460">Magnesium</keyword>
<dbReference type="GO" id="GO:0042132">
    <property type="term" value="F:fructose 1,6-bisphosphate 1-phosphatase activity"/>
    <property type="evidence" value="ECO:0007669"/>
    <property type="project" value="UniProtKB-EC"/>
</dbReference>
<keyword evidence="14" id="KW-1185">Reference proteome</keyword>
<evidence type="ECO:0000256" key="6">
    <source>
        <dbReference type="ARBA" id="ARBA00022490"/>
    </source>
</evidence>
<dbReference type="GeneID" id="87864548"/>
<evidence type="ECO:0000313" key="14">
    <source>
        <dbReference type="Proteomes" id="UP001278500"/>
    </source>
</evidence>
<evidence type="ECO:0000256" key="3">
    <source>
        <dbReference type="ARBA" id="ARBA00005215"/>
    </source>
</evidence>
<dbReference type="SUPFAM" id="SSF56655">
    <property type="entry name" value="Carbohydrate phosphatase"/>
    <property type="match status" value="1"/>
</dbReference>